<accession>S8C1Z4</accession>
<comment type="caution">
    <text evidence="2">The sequence shown here is derived from an EMBL/GenBank/DDBJ whole genome shotgun (WGS) entry which is preliminary data.</text>
</comment>
<sequence length="124" mass="13710">KTNKFLIVINVLGSSGPVRFLVRVEDNVKTVIENALKVYRREGRIPVIGTDSDDFLLYPAHNGFKPVDVCAEIGSCGGQKFVLCKKQKGGCMTTEGRTQSVSYRKGNNKFSAWLKKSLSLKILS</sequence>
<dbReference type="EMBL" id="AUSU01009228">
    <property type="protein sequence ID" value="EPS58431.1"/>
    <property type="molecule type" value="Genomic_DNA"/>
</dbReference>
<dbReference type="PANTHER" id="PTHR33270">
    <property type="entry name" value="BNAC05G50380D PROTEIN"/>
    <property type="match status" value="1"/>
</dbReference>
<dbReference type="InterPro" id="IPR055482">
    <property type="entry name" value="DUF7054"/>
</dbReference>
<protein>
    <recommendedName>
        <fullName evidence="1">DUF7054 domain-containing protein</fullName>
    </recommendedName>
</protein>
<dbReference type="InterPro" id="IPR040358">
    <property type="entry name" value="At4g22758-like"/>
</dbReference>
<feature type="domain" description="DUF7054" evidence="1">
    <location>
        <begin position="1"/>
        <end position="84"/>
    </location>
</feature>
<feature type="non-terminal residue" evidence="2">
    <location>
        <position position="124"/>
    </location>
</feature>
<dbReference type="AlphaFoldDB" id="S8C1Z4"/>
<reference evidence="2 3" key="1">
    <citation type="journal article" date="2013" name="BMC Genomics">
        <title>The miniature genome of a carnivorous plant Genlisea aurea contains a low number of genes and short non-coding sequences.</title>
        <authorList>
            <person name="Leushkin E.V."/>
            <person name="Sutormin R.A."/>
            <person name="Nabieva E.R."/>
            <person name="Penin A.A."/>
            <person name="Kondrashov A.S."/>
            <person name="Logacheva M.D."/>
        </authorList>
    </citation>
    <scope>NUCLEOTIDE SEQUENCE [LARGE SCALE GENOMIC DNA]</scope>
</reference>
<dbReference type="PANTHER" id="PTHR33270:SF18">
    <property type="entry name" value="OS02G0324700 PROTEIN"/>
    <property type="match status" value="1"/>
</dbReference>
<name>S8C1Z4_9LAMI</name>
<evidence type="ECO:0000313" key="3">
    <source>
        <dbReference type="Proteomes" id="UP000015453"/>
    </source>
</evidence>
<organism evidence="2 3">
    <name type="scientific">Genlisea aurea</name>
    <dbReference type="NCBI Taxonomy" id="192259"/>
    <lineage>
        <taxon>Eukaryota</taxon>
        <taxon>Viridiplantae</taxon>
        <taxon>Streptophyta</taxon>
        <taxon>Embryophyta</taxon>
        <taxon>Tracheophyta</taxon>
        <taxon>Spermatophyta</taxon>
        <taxon>Magnoliopsida</taxon>
        <taxon>eudicotyledons</taxon>
        <taxon>Gunneridae</taxon>
        <taxon>Pentapetalae</taxon>
        <taxon>asterids</taxon>
        <taxon>lamiids</taxon>
        <taxon>Lamiales</taxon>
        <taxon>Lentibulariaceae</taxon>
        <taxon>Genlisea</taxon>
    </lineage>
</organism>
<dbReference type="Pfam" id="PF23156">
    <property type="entry name" value="DUF7054"/>
    <property type="match status" value="1"/>
</dbReference>
<proteinExistence type="predicted"/>
<evidence type="ECO:0000259" key="1">
    <source>
        <dbReference type="Pfam" id="PF23156"/>
    </source>
</evidence>
<feature type="non-terminal residue" evidence="2">
    <location>
        <position position="1"/>
    </location>
</feature>
<evidence type="ECO:0000313" key="2">
    <source>
        <dbReference type="EMBL" id="EPS58431.1"/>
    </source>
</evidence>
<dbReference type="OrthoDB" id="1919859at2759"/>
<keyword evidence="3" id="KW-1185">Reference proteome</keyword>
<dbReference type="Proteomes" id="UP000015453">
    <property type="component" value="Unassembled WGS sequence"/>
</dbReference>
<gene>
    <name evidence="2" type="ORF">M569_16381</name>
</gene>